<dbReference type="EMBL" id="CAJNOO010007017">
    <property type="protein sequence ID" value="CAF1460350.1"/>
    <property type="molecule type" value="Genomic_DNA"/>
</dbReference>
<evidence type="ECO:0000313" key="4">
    <source>
        <dbReference type="Proteomes" id="UP000663882"/>
    </source>
</evidence>
<sequence length="139" mass="16732">MTLPSVEGINEQEQLTSTSTYENSNWKITSTNDNQSTNQQQTTQSQSSSQSELEHPQRTRSIHEHEREYITQQLSAEERKRERTLFIGIRDETQLSVYEHETKHLFTSSHFRQFQHMKRQLNYPHRNYDKNVHQCYHHK</sequence>
<feature type="region of interest" description="Disordered" evidence="1">
    <location>
        <begin position="1"/>
        <end position="80"/>
    </location>
</feature>
<dbReference type="Proteomes" id="UP000663882">
    <property type="component" value="Unassembled WGS sequence"/>
</dbReference>
<evidence type="ECO:0000256" key="1">
    <source>
        <dbReference type="SAM" id="MobiDB-lite"/>
    </source>
</evidence>
<comment type="caution">
    <text evidence="2">The sequence shown here is derived from an EMBL/GenBank/DDBJ whole genome shotgun (WGS) entry which is preliminary data.</text>
</comment>
<accession>A0A815QA96</accession>
<evidence type="ECO:0000313" key="3">
    <source>
        <dbReference type="EMBL" id="CAF3996432.1"/>
    </source>
</evidence>
<name>A0A815QA96_9BILA</name>
<dbReference type="Proteomes" id="UP000663823">
    <property type="component" value="Unassembled WGS sequence"/>
</dbReference>
<reference evidence="2" key="1">
    <citation type="submission" date="2021-02" db="EMBL/GenBank/DDBJ databases">
        <authorList>
            <person name="Nowell W R."/>
        </authorList>
    </citation>
    <scope>NUCLEOTIDE SEQUENCE</scope>
</reference>
<feature type="compositionally biased region" description="Polar residues" evidence="1">
    <location>
        <begin position="11"/>
        <end position="28"/>
    </location>
</feature>
<feature type="compositionally biased region" description="Low complexity" evidence="1">
    <location>
        <begin position="29"/>
        <end position="51"/>
    </location>
</feature>
<dbReference type="AlphaFoldDB" id="A0A815QA96"/>
<feature type="compositionally biased region" description="Basic and acidic residues" evidence="1">
    <location>
        <begin position="52"/>
        <end position="69"/>
    </location>
</feature>
<dbReference type="EMBL" id="CAJOAX010006956">
    <property type="protein sequence ID" value="CAF3996432.1"/>
    <property type="molecule type" value="Genomic_DNA"/>
</dbReference>
<evidence type="ECO:0000313" key="2">
    <source>
        <dbReference type="EMBL" id="CAF1460350.1"/>
    </source>
</evidence>
<organism evidence="2 4">
    <name type="scientific">Rotaria sordida</name>
    <dbReference type="NCBI Taxonomy" id="392033"/>
    <lineage>
        <taxon>Eukaryota</taxon>
        <taxon>Metazoa</taxon>
        <taxon>Spiralia</taxon>
        <taxon>Gnathifera</taxon>
        <taxon>Rotifera</taxon>
        <taxon>Eurotatoria</taxon>
        <taxon>Bdelloidea</taxon>
        <taxon>Philodinida</taxon>
        <taxon>Philodinidae</taxon>
        <taxon>Rotaria</taxon>
    </lineage>
</organism>
<gene>
    <name evidence="3" type="ORF">OTI717_LOCUS28765</name>
    <name evidence="2" type="ORF">RFH988_LOCUS37122</name>
</gene>
<proteinExistence type="predicted"/>
<protein>
    <submittedName>
        <fullName evidence="2">Uncharacterized protein</fullName>
    </submittedName>
</protein>